<dbReference type="Pfam" id="PF11722">
    <property type="entry name" value="zf-TRM13_CCCH"/>
    <property type="match status" value="1"/>
</dbReference>
<keyword evidence="4" id="KW-0812">Transmembrane</keyword>
<dbReference type="GO" id="GO:0008168">
    <property type="term" value="F:methyltransferase activity"/>
    <property type="evidence" value="ECO:0007669"/>
    <property type="project" value="InterPro"/>
</dbReference>
<feature type="transmembrane region" description="Helical" evidence="4">
    <location>
        <begin position="992"/>
        <end position="1011"/>
    </location>
</feature>
<feature type="transmembrane region" description="Helical" evidence="4">
    <location>
        <begin position="915"/>
        <end position="939"/>
    </location>
</feature>
<dbReference type="PANTHER" id="PTHR11161:SF71">
    <property type="entry name" value="NOSE RESISTANT-TO-FLUOXETINE PROTEIN N-TERMINAL DOMAIN-CONTAINING PROTEIN"/>
    <property type="match status" value="1"/>
</dbReference>
<dbReference type="GO" id="GO:0008033">
    <property type="term" value="P:tRNA processing"/>
    <property type="evidence" value="ECO:0007669"/>
    <property type="project" value="InterPro"/>
</dbReference>
<dbReference type="GO" id="GO:0016747">
    <property type="term" value="F:acyltransferase activity, transferring groups other than amino-acyl groups"/>
    <property type="evidence" value="ECO:0007669"/>
    <property type="project" value="InterPro"/>
</dbReference>
<dbReference type="InterPro" id="IPR007871">
    <property type="entry name" value="Methyltransferase_TRM13"/>
</dbReference>
<dbReference type="InterPro" id="IPR021721">
    <property type="entry name" value="Znf_CCCH-type_TRM13"/>
</dbReference>
<organism evidence="6 7">
    <name type="scientific">Aquatica leii</name>
    <dbReference type="NCBI Taxonomy" id="1421715"/>
    <lineage>
        <taxon>Eukaryota</taxon>
        <taxon>Metazoa</taxon>
        <taxon>Ecdysozoa</taxon>
        <taxon>Arthropoda</taxon>
        <taxon>Hexapoda</taxon>
        <taxon>Insecta</taxon>
        <taxon>Pterygota</taxon>
        <taxon>Neoptera</taxon>
        <taxon>Endopterygota</taxon>
        <taxon>Coleoptera</taxon>
        <taxon>Polyphaga</taxon>
        <taxon>Elateriformia</taxon>
        <taxon>Elateroidea</taxon>
        <taxon>Lampyridae</taxon>
        <taxon>Luciolinae</taxon>
        <taxon>Aquatica</taxon>
    </lineage>
</organism>
<dbReference type="AlphaFoldDB" id="A0AAN7SRZ2"/>
<feature type="transmembrane region" description="Helical" evidence="4">
    <location>
        <begin position="591"/>
        <end position="614"/>
    </location>
</feature>
<dbReference type="InterPro" id="IPR052728">
    <property type="entry name" value="O2_lipid_transport_reg"/>
</dbReference>
<dbReference type="InterPro" id="IPR006621">
    <property type="entry name" value="Nose-resist-to-fluoxetine_N"/>
</dbReference>
<name>A0AAN7SRZ2_9COLE</name>
<comment type="caution">
    <text evidence="6">The sequence shown here is derived from an EMBL/GenBank/DDBJ whole genome shotgun (WGS) entry which is preliminary data.</text>
</comment>
<dbReference type="Proteomes" id="UP001353858">
    <property type="component" value="Unassembled WGS sequence"/>
</dbReference>
<dbReference type="GO" id="GO:0008270">
    <property type="term" value="F:zinc ion binding"/>
    <property type="evidence" value="ECO:0007669"/>
    <property type="project" value="UniProtKB-KW"/>
</dbReference>
<evidence type="ECO:0000313" key="7">
    <source>
        <dbReference type="Proteomes" id="UP001353858"/>
    </source>
</evidence>
<gene>
    <name evidence="6" type="ORF">RN001_005019</name>
</gene>
<evidence type="ECO:0000313" key="6">
    <source>
        <dbReference type="EMBL" id="KAK4881700.1"/>
    </source>
</evidence>
<feature type="domain" description="CHHC U11-48K-type" evidence="5">
    <location>
        <begin position="53"/>
        <end position="80"/>
    </location>
</feature>
<feature type="transmembrane region" description="Helical" evidence="4">
    <location>
        <begin position="663"/>
        <end position="684"/>
    </location>
</feature>
<dbReference type="PANTHER" id="PTHR11161">
    <property type="entry name" value="O-ACYLTRANSFERASE"/>
    <property type="match status" value="1"/>
</dbReference>
<evidence type="ECO:0000256" key="3">
    <source>
        <dbReference type="ARBA" id="ARBA00022833"/>
    </source>
</evidence>
<evidence type="ECO:0000256" key="1">
    <source>
        <dbReference type="ARBA" id="ARBA00022723"/>
    </source>
</evidence>
<feature type="transmembrane region" description="Helical" evidence="4">
    <location>
        <begin position="1023"/>
        <end position="1047"/>
    </location>
</feature>
<dbReference type="InterPro" id="IPR022776">
    <property type="entry name" value="TRM13/UPF0224_CHHC_Znf_dom"/>
</dbReference>
<dbReference type="SMART" id="SM00703">
    <property type="entry name" value="NRF"/>
    <property type="match status" value="1"/>
</dbReference>
<keyword evidence="4" id="KW-1133">Transmembrane helix</keyword>
<dbReference type="EMBL" id="JARPUR010000002">
    <property type="protein sequence ID" value="KAK4881700.1"/>
    <property type="molecule type" value="Genomic_DNA"/>
</dbReference>
<evidence type="ECO:0000259" key="5">
    <source>
        <dbReference type="PROSITE" id="PS51800"/>
    </source>
</evidence>
<dbReference type="Pfam" id="PF20146">
    <property type="entry name" value="NRF"/>
    <property type="match status" value="1"/>
</dbReference>
<dbReference type="Pfam" id="PF05206">
    <property type="entry name" value="TRM13"/>
    <property type="match status" value="1"/>
</dbReference>
<feature type="transmembrane region" description="Helical" evidence="4">
    <location>
        <begin position="744"/>
        <end position="762"/>
    </location>
</feature>
<proteinExistence type="predicted"/>
<dbReference type="Pfam" id="PF01757">
    <property type="entry name" value="Acyl_transf_3"/>
    <property type="match status" value="1"/>
</dbReference>
<feature type="transmembrane region" description="Helical" evidence="4">
    <location>
        <begin position="704"/>
        <end position="724"/>
    </location>
</feature>
<keyword evidence="4" id="KW-0472">Membrane</keyword>
<evidence type="ECO:0000256" key="2">
    <source>
        <dbReference type="ARBA" id="ARBA00022771"/>
    </source>
</evidence>
<protein>
    <recommendedName>
        <fullName evidence="5">CHHC U11-48K-type domain-containing protein</fullName>
    </recommendedName>
</protein>
<reference evidence="7" key="1">
    <citation type="submission" date="2023-01" db="EMBL/GenBank/DDBJ databases">
        <title>Key to firefly adult light organ development and bioluminescence: homeobox transcription factors regulate luciferase expression and transportation to peroxisome.</title>
        <authorList>
            <person name="Fu X."/>
        </authorList>
    </citation>
    <scope>NUCLEOTIDE SEQUENCE [LARGE SCALE GENOMIC DNA]</scope>
</reference>
<evidence type="ECO:0000256" key="4">
    <source>
        <dbReference type="SAM" id="Phobius"/>
    </source>
</evidence>
<keyword evidence="7" id="KW-1185">Reference proteome</keyword>
<dbReference type="PROSITE" id="PS51800">
    <property type="entry name" value="ZF_CHHC_U11_48K"/>
    <property type="match status" value="1"/>
</dbReference>
<sequence>MENEANQPHCNHFVIRKKRYCRMTVKPGDKYCGEHHINSNDTETSGTETVQKRIVCPLDPKHTCYATKLKKHLKKCNAKPVTNIPYIQKNINVEERKHVTENRCLSKVPVTQLLEVISKVNRLHSDVVQNSITEKYFHHSILDEELSNPNYGLLTKKHLYQTSAILGLLKEYNLLQPDTCFIEFGAGRGKLSYWMSKTLEMQSLDSSKLLLIERASHRHKCENKLDNTLVKVLRIRADIADLILSKVEAVSESKHIVGVTKHLCGDGTDLAMNCLMNCRKTGKDIIGMVMTFCCLHRCRWSTYTGRHFFEEIGITSEDFDVMCSLVSWAVCGTGQGREKRKPTEDFINPTERDLEIGLNRNEKEIVGKKCKDLINWGRKEYLQRHGFKVHAFSVNNSVDFVNVLTNDNNTIHKLQNFASINLHKIFEAVNILPDGLCRNDSRKVLYGLVAREKWAWKMFDSSSKFPIGLLYGSYYQLGNFDECVSVRYFRNDSVTSFKGQYCLADIRLEQNNTNEEYIAILLSQFNRLQMRMSFNNTLHWSICVPSTCTSAEIQKFLSKLFRSVILYQTVEVSVVPLNCYFENKIPYDIPEIIYCSLVGLFISLVLIATIYHVVKKLRKQERGETHIYHKIIVSFSLVENVNKLLKFTPSNETSLEFIFGLKFISMFLIIGSHTLLFVLGGPVINESFYTESVTKPENALLLNNPLLVDTFLLISGFLMCRLLLLELTKTKGKINIVMLYLARYIRLTPAYIVVIGLYVTVLKRFDSGPLWNQKILTEQNRCFQSWWTNILYINNYINDNNICMFQSWYLAVDTHLFLIAPAIIYPLWKWPRLGEGILGLFTFAVAIIPFVVTYCYKLDPTQMAYPSEISDMAKNYYFGFAYMKTHMRSTSYSIGLIIGYIVHKLQSSNKKIPKSLIYVSLTFSIVFGISAIYSITLFYLPHYEYNELESALYASLHKVAWSLCVGCIVVTCATSNLGWLKSFLSWPPFAPLSRLTYCAYLVNGLVELYSIGTLRSPTYLSIWSLLSTALAHVVLTFTAGFLLSIFFESPILGLEKCFIKKNHRN</sequence>
<feature type="transmembrane region" description="Helical" evidence="4">
    <location>
        <begin position="808"/>
        <end position="828"/>
    </location>
</feature>
<feature type="transmembrane region" description="Helical" evidence="4">
    <location>
        <begin position="837"/>
        <end position="856"/>
    </location>
</feature>
<keyword evidence="1" id="KW-0479">Metal-binding</keyword>
<feature type="transmembrane region" description="Helical" evidence="4">
    <location>
        <begin position="876"/>
        <end position="903"/>
    </location>
</feature>
<accession>A0AAN7SRZ2</accession>
<dbReference type="InterPro" id="IPR002656">
    <property type="entry name" value="Acyl_transf_3_dom"/>
</dbReference>
<keyword evidence="2" id="KW-0863">Zinc-finger</keyword>
<keyword evidence="3" id="KW-0862">Zinc</keyword>
<dbReference type="Pfam" id="PF05253">
    <property type="entry name" value="zf-U11-48K"/>
    <property type="match status" value="1"/>
</dbReference>
<feature type="transmembrane region" description="Helical" evidence="4">
    <location>
        <begin position="959"/>
        <end position="980"/>
    </location>
</feature>